<dbReference type="EMBL" id="JBHSFK010000002">
    <property type="protein sequence ID" value="MFC4498453.1"/>
    <property type="molecule type" value="Genomic_DNA"/>
</dbReference>
<accession>A0ABV9AIV4</accession>
<proteinExistence type="predicted"/>
<sequence length="102" mass="11165">MGRLTQQRWTLVQHSAYVVKQDATFQHQVEQVSITTEADLGRVLNLGGLVFESYMAAEDAVDEVNNPTGPDGQPADPILAFHDSYKQSGLPLYIPPKEGAVP</sequence>
<comment type="caution">
    <text evidence="1">The sequence shown here is derived from an EMBL/GenBank/DDBJ whole genome shotgun (WGS) entry which is preliminary data.</text>
</comment>
<evidence type="ECO:0000313" key="2">
    <source>
        <dbReference type="Proteomes" id="UP001595839"/>
    </source>
</evidence>
<keyword evidence="2" id="KW-1185">Reference proteome</keyword>
<organism evidence="1 2">
    <name type="scientific">Streptomyces vulcanius</name>
    <dbReference type="NCBI Taxonomy" id="1441876"/>
    <lineage>
        <taxon>Bacteria</taxon>
        <taxon>Bacillati</taxon>
        <taxon>Actinomycetota</taxon>
        <taxon>Actinomycetes</taxon>
        <taxon>Kitasatosporales</taxon>
        <taxon>Streptomycetaceae</taxon>
        <taxon>Streptomyces</taxon>
    </lineage>
</organism>
<name>A0ABV9AIV4_9ACTN</name>
<gene>
    <name evidence="1" type="ORF">ACFPIH_02770</name>
</gene>
<protein>
    <submittedName>
        <fullName evidence="1">Uncharacterized protein</fullName>
    </submittedName>
</protein>
<dbReference type="RefSeq" id="WP_381167759.1">
    <property type="nucleotide sequence ID" value="NZ_JBHSFK010000002.1"/>
</dbReference>
<reference evidence="2" key="1">
    <citation type="journal article" date="2019" name="Int. J. Syst. Evol. Microbiol.">
        <title>The Global Catalogue of Microorganisms (GCM) 10K type strain sequencing project: providing services to taxonomists for standard genome sequencing and annotation.</title>
        <authorList>
            <consortium name="The Broad Institute Genomics Platform"/>
            <consortium name="The Broad Institute Genome Sequencing Center for Infectious Disease"/>
            <person name="Wu L."/>
            <person name="Ma J."/>
        </authorList>
    </citation>
    <scope>NUCLEOTIDE SEQUENCE [LARGE SCALE GENOMIC DNA]</scope>
    <source>
        <strain evidence="2">CGMCC 4.7177</strain>
    </source>
</reference>
<dbReference type="Proteomes" id="UP001595839">
    <property type="component" value="Unassembled WGS sequence"/>
</dbReference>
<evidence type="ECO:0000313" key="1">
    <source>
        <dbReference type="EMBL" id="MFC4498453.1"/>
    </source>
</evidence>